<dbReference type="EMBL" id="GBRH01276037">
    <property type="protein sequence ID" value="JAD21858.1"/>
    <property type="molecule type" value="Transcribed_RNA"/>
</dbReference>
<proteinExistence type="predicted"/>
<name>A0A0A8Y972_ARUDO</name>
<protein>
    <submittedName>
        <fullName evidence="1">Uncharacterized protein</fullName>
    </submittedName>
</protein>
<reference evidence="1" key="2">
    <citation type="journal article" date="2015" name="Data Brief">
        <title>Shoot transcriptome of the giant reed, Arundo donax.</title>
        <authorList>
            <person name="Barrero R.A."/>
            <person name="Guerrero F.D."/>
            <person name="Moolhuijzen P."/>
            <person name="Goolsby J.A."/>
            <person name="Tidwell J."/>
            <person name="Bellgard S.E."/>
            <person name="Bellgard M.I."/>
        </authorList>
    </citation>
    <scope>NUCLEOTIDE SEQUENCE</scope>
    <source>
        <tissue evidence="1">Shoot tissue taken approximately 20 cm above the soil surface</tissue>
    </source>
</reference>
<evidence type="ECO:0000313" key="1">
    <source>
        <dbReference type="EMBL" id="JAD21858.1"/>
    </source>
</evidence>
<accession>A0A0A8Y972</accession>
<dbReference type="AlphaFoldDB" id="A0A0A8Y972"/>
<sequence length="25" mass="2763">MLQFLFLVAVTFPETGEIAVAYSLC</sequence>
<reference evidence="1" key="1">
    <citation type="submission" date="2014-09" db="EMBL/GenBank/DDBJ databases">
        <authorList>
            <person name="Magalhaes I.L.F."/>
            <person name="Oliveira U."/>
            <person name="Santos F.R."/>
            <person name="Vidigal T.H.D.A."/>
            <person name="Brescovit A.D."/>
            <person name="Santos A.J."/>
        </authorList>
    </citation>
    <scope>NUCLEOTIDE SEQUENCE</scope>
    <source>
        <tissue evidence="1">Shoot tissue taken approximately 20 cm above the soil surface</tissue>
    </source>
</reference>
<organism evidence="1">
    <name type="scientific">Arundo donax</name>
    <name type="common">Giant reed</name>
    <name type="synonym">Donax arundinaceus</name>
    <dbReference type="NCBI Taxonomy" id="35708"/>
    <lineage>
        <taxon>Eukaryota</taxon>
        <taxon>Viridiplantae</taxon>
        <taxon>Streptophyta</taxon>
        <taxon>Embryophyta</taxon>
        <taxon>Tracheophyta</taxon>
        <taxon>Spermatophyta</taxon>
        <taxon>Magnoliopsida</taxon>
        <taxon>Liliopsida</taxon>
        <taxon>Poales</taxon>
        <taxon>Poaceae</taxon>
        <taxon>PACMAD clade</taxon>
        <taxon>Arundinoideae</taxon>
        <taxon>Arundineae</taxon>
        <taxon>Arundo</taxon>
    </lineage>
</organism>